<dbReference type="GO" id="GO:0006260">
    <property type="term" value="P:DNA replication"/>
    <property type="evidence" value="ECO:0007669"/>
    <property type="project" value="InterPro"/>
</dbReference>
<feature type="compositionally biased region" description="Basic and acidic residues" evidence="8">
    <location>
        <begin position="247"/>
        <end position="258"/>
    </location>
</feature>
<dbReference type="GO" id="GO:0000712">
    <property type="term" value="P:resolution of meiotic recombination intermediates"/>
    <property type="evidence" value="ECO:0007669"/>
    <property type="project" value="TreeGrafter"/>
</dbReference>
<evidence type="ECO:0000313" key="9">
    <source>
        <dbReference type="EMBL" id="CRZ01165.1"/>
    </source>
</evidence>
<dbReference type="PANTHER" id="PTHR21541">
    <property type="entry name" value="BTB POZ DOMAIN CONTAINING 12"/>
    <property type="match status" value="1"/>
</dbReference>
<dbReference type="GO" id="GO:0033557">
    <property type="term" value="C:Slx1-Slx4 complex"/>
    <property type="evidence" value="ECO:0007669"/>
    <property type="project" value="InterPro"/>
</dbReference>
<dbReference type="EMBL" id="HACM01000723">
    <property type="protein sequence ID" value="CRZ01165.1"/>
    <property type="molecule type" value="Transcribed_RNA"/>
</dbReference>
<dbReference type="GO" id="GO:0006281">
    <property type="term" value="P:DNA repair"/>
    <property type="evidence" value="ECO:0007669"/>
    <property type="project" value="UniProtKB-KW"/>
</dbReference>
<evidence type="ECO:0000256" key="4">
    <source>
        <dbReference type="ARBA" id="ARBA00023172"/>
    </source>
</evidence>
<feature type="region of interest" description="Disordered" evidence="8">
    <location>
        <begin position="246"/>
        <end position="268"/>
    </location>
</feature>
<evidence type="ECO:0000256" key="5">
    <source>
        <dbReference type="ARBA" id="ARBA00023204"/>
    </source>
</evidence>
<dbReference type="AlphaFoldDB" id="A0A0H5QGR3"/>
<sequence length="449" mass="49507">MCDDGADGASCFICNVDLNAMELGQRNRHINNCLDGLEAPHVGEADTVNVQALPHISPTDITRLVESLDSDDDDITSSSTLQPDPILSNVSSSRLSPAALSPLLRPTTPLAPDISSSKCLSPEEAFSPPELMSRSANQCWICHVKLTTSEDFAGHLSRCSSLPEDLCRRMLDGDNGVVYPAILSVIDNELSNLQRLRKAILAIYEPSSRRSRKVLPCQRIRPNLSPALQPLQTATTEICNGVVATRAKRDSGESDPNHDGALGRWPRIGNISAAPPSIMDATLSRTVEESPSDQENQKGENSAIPPCPNYQSMTIPELKKIMSNYGFRSGSKTYMVRELTDIWATIHRPQEPAPTLPAMDPFRSPPNPRRRRKADFAASNPPVNSIFSFIAKHDLLLEHILCLQSVDVNELHFELKRAEITVPLREVIRFCREQGINTVDKYRQATNTS</sequence>
<reference evidence="9" key="1">
    <citation type="submission" date="2015-04" db="EMBL/GenBank/DDBJ databases">
        <title>The genome sequence of the plant pathogenic Rhizarian Plasmodiophora brassicae reveals insights in its biotrophic life cycle and the origin of chitin synthesis.</title>
        <authorList>
            <person name="Schwelm A."/>
            <person name="Fogelqvist J."/>
            <person name="Knaust A."/>
            <person name="Julke S."/>
            <person name="Lilja T."/>
            <person name="Dhandapani V."/>
            <person name="Bonilla-Rosso G."/>
            <person name="Karlsson M."/>
            <person name="Shevchenko A."/>
            <person name="Choi S.R."/>
            <person name="Kim H.G."/>
            <person name="Park J.Y."/>
            <person name="Lim Y.P."/>
            <person name="Ludwig-Muller J."/>
            <person name="Dixelius C."/>
        </authorList>
    </citation>
    <scope>NUCLEOTIDE SEQUENCE</scope>
    <source>
        <tissue evidence="9">Potato root galls</tissue>
    </source>
</reference>
<evidence type="ECO:0000256" key="1">
    <source>
        <dbReference type="ARBA" id="ARBA00004123"/>
    </source>
</evidence>
<proteinExistence type="inferred from homology"/>
<comment type="subcellular location">
    <subcellularLocation>
        <location evidence="1">Nucleus</location>
    </subcellularLocation>
</comment>
<evidence type="ECO:0000256" key="7">
    <source>
        <dbReference type="ARBA" id="ARBA00029496"/>
    </source>
</evidence>
<keyword evidence="6" id="KW-0539">Nucleus</keyword>
<evidence type="ECO:0000256" key="2">
    <source>
        <dbReference type="ARBA" id="ARBA00006661"/>
    </source>
</evidence>
<evidence type="ECO:0000256" key="3">
    <source>
        <dbReference type="ARBA" id="ARBA00022763"/>
    </source>
</evidence>
<feature type="region of interest" description="Disordered" evidence="8">
    <location>
        <begin position="285"/>
        <end position="310"/>
    </location>
</feature>
<name>A0A0H5QGR3_9EUKA</name>
<comment type="similarity">
    <text evidence="2">Belongs to the SLX4 family.</text>
</comment>
<evidence type="ECO:0000256" key="8">
    <source>
        <dbReference type="SAM" id="MobiDB-lite"/>
    </source>
</evidence>
<keyword evidence="4" id="KW-0233">DNA recombination</keyword>
<feature type="region of interest" description="Disordered" evidence="8">
    <location>
        <begin position="70"/>
        <end position="89"/>
    </location>
</feature>
<feature type="region of interest" description="Disordered" evidence="8">
    <location>
        <begin position="351"/>
        <end position="377"/>
    </location>
</feature>
<protein>
    <recommendedName>
        <fullName evidence="7">Structure-specific endonuclease subunit SLX4</fullName>
    </recommendedName>
</protein>
<accession>A0A0H5QGR3</accession>
<dbReference type="Pfam" id="PF09494">
    <property type="entry name" value="Slx4"/>
    <property type="match status" value="1"/>
</dbReference>
<evidence type="ECO:0000256" key="6">
    <source>
        <dbReference type="ARBA" id="ARBA00023242"/>
    </source>
</evidence>
<dbReference type="CDD" id="cd22999">
    <property type="entry name" value="SAP_SLX4"/>
    <property type="match status" value="1"/>
</dbReference>
<keyword evidence="5" id="KW-0234">DNA repair</keyword>
<dbReference type="PANTHER" id="PTHR21541:SF3">
    <property type="entry name" value="STRUCTURE-SPECIFIC ENDONUCLEASE SUBUNIT SLX4"/>
    <property type="match status" value="1"/>
</dbReference>
<keyword evidence="3" id="KW-0227">DNA damage</keyword>
<organism evidence="9">
    <name type="scientific">Spongospora subterranea</name>
    <dbReference type="NCBI Taxonomy" id="70186"/>
    <lineage>
        <taxon>Eukaryota</taxon>
        <taxon>Sar</taxon>
        <taxon>Rhizaria</taxon>
        <taxon>Endomyxa</taxon>
        <taxon>Phytomyxea</taxon>
        <taxon>Plasmodiophorida</taxon>
        <taxon>Plasmodiophoridae</taxon>
        <taxon>Spongospora</taxon>
    </lineage>
</organism>
<dbReference type="InterPro" id="IPR018574">
    <property type="entry name" value="Structure-sp_endonuc_su_Slx4"/>
</dbReference>